<feature type="coiled-coil region" evidence="1">
    <location>
        <begin position="262"/>
        <end position="479"/>
    </location>
</feature>
<dbReference type="PANTHER" id="PTHR18939:SF4">
    <property type="entry name" value="RIBOSOME-BINDING PROTEIN 1"/>
    <property type="match status" value="1"/>
</dbReference>
<feature type="compositionally biased region" description="Basic and acidic residues" evidence="2">
    <location>
        <begin position="26"/>
        <end position="39"/>
    </location>
</feature>
<evidence type="ECO:0000313" key="3">
    <source>
        <dbReference type="EMBL" id="KRT86058.1"/>
    </source>
</evidence>
<feature type="coiled-coil region" evidence="1">
    <location>
        <begin position="606"/>
        <end position="633"/>
    </location>
</feature>
<evidence type="ECO:0000313" key="4">
    <source>
        <dbReference type="Proteomes" id="UP000051574"/>
    </source>
</evidence>
<sequence length="654" mass="75814">KDEAVKSEGAPKEKSAKQKQNVNKIETNKNETESGETKVTKKNAKHQTSEAIAQNTVEKEPSIIEPVIEQVVVVPQTNGIVSGTNTNPVKEKKKKKGEQSTIQQLAGNKQGVDLAALKTLVGKAELTRSEIQSLIDGLLNKQHEAPAVIDEWSEGKADPLQKLKKQLAEKEKLLSEEREALAGMQNKLKEVRNEHHAERSQLQQKLRGLEEALNSKQQEFEMVNNRMLTSKQNLQALQSQLNDETMKYHKVCEETKGLQMHIQQFEHRIQQDEEIKEKLQNDLRSLTERFEKEAFAKQLELSQIEEQRMELERRTNMYIVQDNESKAEIQKLSTACQQYKEEIRRLESNNTQSQSKLKTQYEESEKTISQLKQKLQELKEEKQVIELRSENEAAEHKNSQVKFKNLQNELSSHQATIDRLQNELSSHQATIDRLQNEHSSQQASVDSLQNELYQQKEKNDELRKKNWKVMEALNAAENRNKKTAINLDNEIAATRQYQQLQQKKMLQRLFPNIKVDDNLLYHQWVSQMESSVGNYIKDLEKPKSPEPVDNTEVIKLQAQIQKYKQDIDECDNLLQELQKKTVETEMDWLKKVEEKDEEIVIRDKAISERDSRINSLKEQVELLQEQVNQTEGRQTIPEVQGVQFAYECIEKSLP</sequence>
<keyword evidence="4" id="KW-1185">Reference proteome</keyword>
<gene>
    <name evidence="3" type="ORF">AMK59_1228</name>
</gene>
<feature type="region of interest" description="Disordered" evidence="2">
    <location>
        <begin position="1"/>
        <end position="57"/>
    </location>
</feature>
<feature type="compositionally biased region" description="Basic and acidic residues" evidence="2">
    <location>
        <begin position="1"/>
        <end position="16"/>
    </location>
</feature>
<dbReference type="Proteomes" id="UP000051574">
    <property type="component" value="Unassembled WGS sequence"/>
</dbReference>
<feature type="non-terminal residue" evidence="3">
    <location>
        <position position="654"/>
    </location>
</feature>
<feature type="non-terminal residue" evidence="3">
    <location>
        <position position="1"/>
    </location>
</feature>
<evidence type="ECO:0000256" key="1">
    <source>
        <dbReference type="SAM" id="Coils"/>
    </source>
</evidence>
<protein>
    <recommendedName>
        <fullName evidence="5">Ribosome-binding protein 1</fullName>
    </recommendedName>
</protein>
<feature type="coiled-coil region" evidence="1">
    <location>
        <begin position="160"/>
        <end position="226"/>
    </location>
</feature>
<accession>A0A0T6BFH0</accession>
<comment type="caution">
    <text evidence="3">The sequence shown here is derived from an EMBL/GenBank/DDBJ whole genome shotgun (WGS) entry which is preliminary data.</text>
</comment>
<dbReference type="InterPro" id="IPR040248">
    <property type="entry name" value="RRBP1"/>
</dbReference>
<organism evidence="3 4">
    <name type="scientific">Oryctes borbonicus</name>
    <dbReference type="NCBI Taxonomy" id="1629725"/>
    <lineage>
        <taxon>Eukaryota</taxon>
        <taxon>Metazoa</taxon>
        <taxon>Ecdysozoa</taxon>
        <taxon>Arthropoda</taxon>
        <taxon>Hexapoda</taxon>
        <taxon>Insecta</taxon>
        <taxon>Pterygota</taxon>
        <taxon>Neoptera</taxon>
        <taxon>Endopterygota</taxon>
        <taxon>Coleoptera</taxon>
        <taxon>Polyphaga</taxon>
        <taxon>Scarabaeiformia</taxon>
        <taxon>Scarabaeidae</taxon>
        <taxon>Dynastinae</taxon>
        <taxon>Oryctes</taxon>
    </lineage>
</organism>
<feature type="compositionally biased region" description="Polar residues" evidence="2">
    <location>
        <begin position="79"/>
        <end position="88"/>
    </location>
</feature>
<proteinExistence type="predicted"/>
<feature type="region of interest" description="Disordered" evidence="2">
    <location>
        <begin position="79"/>
        <end position="100"/>
    </location>
</feature>
<evidence type="ECO:0000256" key="2">
    <source>
        <dbReference type="SAM" id="MobiDB-lite"/>
    </source>
</evidence>
<dbReference type="OrthoDB" id="5875463at2759"/>
<feature type="coiled-coil region" evidence="1">
    <location>
        <begin position="553"/>
        <end position="580"/>
    </location>
</feature>
<dbReference type="PANTHER" id="PTHR18939">
    <property type="entry name" value="RIBOSOME BINDING PROTEIN-1"/>
    <property type="match status" value="1"/>
</dbReference>
<dbReference type="AlphaFoldDB" id="A0A0T6BFH0"/>
<dbReference type="GO" id="GO:0005789">
    <property type="term" value="C:endoplasmic reticulum membrane"/>
    <property type="evidence" value="ECO:0007669"/>
    <property type="project" value="TreeGrafter"/>
</dbReference>
<dbReference type="EMBL" id="LJIG01000882">
    <property type="protein sequence ID" value="KRT86058.1"/>
    <property type="molecule type" value="Genomic_DNA"/>
</dbReference>
<reference evidence="3 4" key="1">
    <citation type="submission" date="2015-09" db="EMBL/GenBank/DDBJ databases">
        <title>Draft genome of the scarab beetle Oryctes borbonicus.</title>
        <authorList>
            <person name="Meyer J.M."/>
            <person name="Markov G.V."/>
            <person name="Baskaran P."/>
            <person name="Herrmann M."/>
            <person name="Sommer R.J."/>
            <person name="Roedelsperger C."/>
        </authorList>
    </citation>
    <scope>NUCLEOTIDE SEQUENCE [LARGE SCALE GENOMIC DNA]</scope>
    <source>
        <strain evidence="3">OB123</strain>
        <tissue evidence="3">Whole animal</tissue>
    </source>
</reference>
<name>A0A0T6BFH0_9SCAR</name>
<keyword evidence="1" id="KW-0175">Coiled coil</keyword>
<evidence type="ECO:0008006" key="5">
    <source>
        <dbReference type="Google" id="ProtNLM"/>
    </source>
</evidence>